<proteinExistence type="predicted"/>
<evidence type="ECO:0000256" key="3">
    <source>
        <dbReference type="ARBA" id="ARBA00022597"/>
    </source>
</evidence>
<protein>
    <submittedName>
        <fullName evidence="7">Fructose-specific phosphotransferase system IIA component</fullName>
    </submittedName>
</protein>
<feature type="domain" description="PTS EIIA type-2" evidence="6">
    <location>
        <begin position="5"/>
        <end position="149"/>
    </location>
</feature>
<dbReference type="InterPro" id="IPR016152">
    <property type="entry name" value="PTrfase/Anion_transptr"/>
</dbReference>
<dbReference type="Proteomes" id="UP000783390">
    <property type="component" value="Unassembled WGS sequence"/>
</dbReference>
<accession>A0ABS4F1F9</accession>
<dbReference type="InterPro" id="IPR051541">
    <property type="entry name" value="PTS_SugarTrans_NitroReg"/>
</dbReference>
<dbReference type="PANTHER" id="PTHR47738">
    <property type="entry name" value="PTS SYSTEM FRUCTOSE-LIKE EIIA COMPONENT-RELATED"/>
    <property type="match status" value="1"/>
</dbReference>
<dbReference type="CDD" id="cd00211">
    <property type="entry name" value="PTS_IIA_fru"/>
    <property type="match status" value="1"/>
</dbReference>
<evidence type="ECO:0000256" key="2">
    <source>
        <dbReference type="ARBA" id="ARBA00022553"/>
    </source>
</evidence>
<dbReference type="EMBL" id="JAGGJZ010000004">
    <property type="protein sequence ID" value="MBP1890093.1"/>
    <property type="molecule type" value="Genomic_DNA"/>
</dbReference>
<sequence length="149" mass="17024">MEINQLISEERVFLDEYVENKDDLFKKVDQKALEMGIINKKGVLYEALLKREEESSTAFDDGFAIPHGKAEGILKPAIFIYRLANKIDWESLDGSNTNIAIILAIPKTEETNTLHLKIISGVARKLIYDDFRNNMKNAKTPKEIIELLQ</sequence>
<evidence type="ECO:0000256" key="5">
    <source>
        <dbReference type="ARBA" id="ARBA00022683"/>
    </source>
</evidence>
<dbReference type="RefSeq" id="WP_209797018.1">
    <property type="nucleotide sequence ID" value="NZ_JAGGJZ010000004.1"/>
</dbReference>
<name>A0ABS4F1F9_9CLOT</name>
<evidence type="ECO:0000313" key="8">
    <source>
        <dbReference type="Proteomes" id="UP000783390"/>
    </source>
</evidence>
<keyword evidence="4" id="KW-0808">Transferase</keyword>
<gene>
    <name evidence="7" type="ORF">J2Z53_001677</name>
</gene>
<keyword evidence="2" id="KW-0597">Phosphoprotein</keyword>
<keyword evidence="1" id="KW-0813">Transport</keyword>
<keyword evidence="8" id="KW-1185">Reference proteome</keyword>
<dbReference type="NCBIfam" id="TIGR00848">
    <property type="entry name" value="fruA"/>
    <property type="match status" value="1"/>
</dbReference>
<evidence type="ECO:0000259" key="6">
    <source>
        <dbReference type="PROSITE" id="PS51094"/>
    </source>
</evidence>
<organism evidence="7 8">
    <name type="scientific">Clostridium moniliforme</name>
    <dbReference type="NCBI Taxonomy" id="39489"/>
    <lineage>
        <taxon>Bacteria</taxon>
        <taxon>Bacillati</taxon>
        <taxon>Bacillota</taxon>
        <taxon>Clostridia</taxon>
        <taxon>Eubacteriales</taxon>
        <taxon>Clostridiaceae</taxon>
        <taxon>Clostridium</taxon>
    </lineage>
</organism>
<dbReference type="SUPFAM" id="SSF55804">
    <property type="entry name" value="Phoshotransferase/anion transport protein"/>
    <property type="match status" value="1"/>
</dbReference>
<comment type="caution">
    <text evidence="7">The sequence shown here is derived from an EMBL/GenBank/DDBJ whole genome shotgun (WGS) entry which is preliminary data.</text>
</comment>
<dbReference type="InterPro" id="IPR002178">
    <property type="entry name" value="PTS_EIIA_type-2_dom"/>
</dbReference>
<dbReference type="InterPro" id="IPR004715">
    <property type="entry name" value="PTS_IIA_fruc"/>
</dbReference>
<evidence type="ECO:0000313" key="7">
    <source>
        <dbReference type="EMBL" id="MBP1890093.1"/>
    </source>
</evidence>
<reference evidence="7 8" key="1">
    <citation type="submission" date="2021-03" db="EMBL/GenBank/DDBJ databases">
        <title>Genomic Encyclopedia of Type Strains, Phase IV (KMG-IV): sequencing the most valuable type-strain genomes for metagenomic binning, comparative biology and taxonomic classification.</title>
        <authorList>
            <person name="Goeker M."/>
        </authorList>
    </citation>
    <scope>NUCLEOTIDE SEQUENCE [LARGE SCALE GENOMIC DNA]</scope>
    <source>
        <strain evidence="7 8">DSM 3984</strain>
    </source>
</reference>
<dbReference type="PROSITE" id="PS51094">
    <property type="entry name" value="PTS_EIIA_TYPE_2"/>
    <property type="match status" value="1"/>
</dbReference>
<dbReference type="Gene3D" id="3.40.930.10">
    <property type="entry name" value="Mannitol-specific EII, Chain A"/>
    <property type="match status" value="1"/>
</dbReference>
<dbReference type="Pfam" id="PF00359">
    <property type="entry name" value="PTS_EIIA_2"/>
    <property type="match status" value="1"/>
</dbReference>
<evidence type="ECO:0000256" key="1">
    <source>
        <dbReference type="ARBA" id="ARBA00022448"/>
    </source>
</evidence>
<keyword evidence="3" id="KW-0762">Sugar transport</keyword>
<evidence type="ECO:0000256" key="4">
    <source>
        <dbReference type="ARBA" id="ARBA00022679"/>
    </source>
</evidence>
<keyword evidence="5" id="KW-0598">Phosphotransferase system</keyword>